<dbReference type="SUPFAM" id="SSF158682">
    <property type="entry name" value="TerB-like"/>
    <property type="match status" value="1"/>
</dbReference>
<dbReference type="CDD" id="cd07313">
    <property type="entry name" value="terB_like_2"/>
    <property type="match status" value="1"/>
</dbReference>
<name>A0A4V3UZ83_9RHOB</name>
<proteinExistence type="predicted"/>
<gene>
    <name evidence="2" type="ORF">E7681_04600</name>
</gene>
<dbReference type="InterPro" id="IPR029024">
    <property type="entry name" value="TerB-like"/>
</dbReference>
<dbReference type="Pfam" id="PF05099">
    <property type="entry name" value="TerB"/>
    <property type="match status" value="1"/>
</dbReference>
<evidence type="ECO:0000313" key="3">
    <source>
        <dbReference type="Proteomes" id="UP000306113"/>
    </source>
</evidence>
<feature type="domain" description="Co-chaperone DjlA N-terminal" evidence="1">
    <location>
        <begin position="24"/>
        <end position="139"/>
    </location>
</feature>
<keyword evidence="3" id="KW-1185">Reference proteome</keyword>
<organism evidence="2 3">
    <name type="scientific">Thalassobius vesicularis</name>
    <dbReference type="NCBI Taxonomy" id="1294297"/>
    <lineage>
        <taxon>Bacteria</taxon>
        <taxon>Pseudomonadati</taxon>
        <taxon>Pseudomonadota</taxon>
        <taxon>Alphaproteobacteria</taxon>
        <taxon>Rhodobacterales</taxon>
        <taxon>Roseobacteraceae</taxon>
        <taxon>Thalassovita</taxon>
    </lineage>
</organism>
<reference evidence="2 3" key="1">
    <citation type="submission" date="2019-04" db="EMBL/GenBank/DDBJ databases">
        <title>Draft genome sequence of Youngimonas vesicularis.</title>
        <authorList>
            <person name="Hameed A."/>
        </authorList>
    </citation>
    <scope>NUCLEOTIDE SEQUENCE [LARGE SCALE GENOMIC DNA]</scope>
    <source>
        <strain evidence="2 3">CC-AMW-E</strain>
    </source>
</reference>
<dbReference type="RefSeq" id="WP_136338102.1">
    <property type="nucleotide sequence ID" value="NZ_SSMD01000002.1"/>
</dbReference>
<accession>A0A4V3UZ83</accession>
<evidence type="ECO:0000313" key="2">
    <source>
        <dbReference type="EMBL" id="THD75739.1"/>
    </source>
</evidence>
<sequence>MFAHLFRHFKGNKPKDLPEPDEKLALGALLVRVAKSDHNYNVREIRRIDRIFQQLFGLNVVAAAKMRATCERLEEHAPHMDVFSEMIREGVDFDERLGALEAMWQVALADGAERPEELAVVDRAKHALGLSEADNALARASAVRQLDEQG</sequence>
<protein>
    <submittedName>
        <fullName evidence="2">TerB family tellurite resistance protein</fullName>
    </submittedName>
</protein>
<dbReference type="OrthoDB" id="5402150at2"/>
<dbReference type="AlphaFoldDB" id="A0A4V3UZ83"/>
<dbReference type="Proteomes" id="UP000306113">
    <property type="component" value="Unassembled WGS sequence"/>
</dbReference>
<dbReference type="InterPro" id="IPR007791">
    <property type="entry name" value="DjlA_N"/>
</dbReference>
<comment type="caution">
    <text evidence="2">The sequence shown here is derived from an EMBL/GenBank/DDBJ whole genome shotgun (WGS) entry which is preliminary data.</text>
</comment>
<evidence type="ECO:0000259" key="1">
    <source>
        <dbReference type="Pfam" id="PF05099"/>
    </source>
</evidence>
<dbReference type="Gene3D" id="1.10.3680.10">
    <property type="entry name" value="TerB-like"/>
    <property type="match status" value="1"/>
</dbReference>
<dbReference type="EMBL" id="SSMD01000002">
    <property type="protein sequence ID" value="THD75739.1"/>
    <property type="molecule type" value="Genomic_DNA"/>
</dbReference>